<dbReference type="RefSeq" id="XP_028302434.1">
    <property type="nucleotide sequence ID" value="XM_028446633.1"/>
</dbReference>
<dbReference type="InterPro" id="IPR001660">
    <property type="entry name" value="SAM"/>
</dbReference>
<feature type="region of interest" description="Disordered" evidence="9">
    <location>
        <begin position="675"/>
        <end position="704"/>
    </location>
</feature>
<keyword evidence="6" id="KW-0238">DNA-binding</keyword>
<organism evidence="12 13">
    <name type="scientific">Gouania willdenowi</name>
    <name type="common">Blunt-snouted clingfish</name>
    <name type="synonym">Lepadogaster willdenowi</name>
    <dbReference type="NCBI Taxonomy" id="441366"/>
    <lineage>
        <taxon>Eukaryota</taxon>
        <taxon>Metazoa</taxon>
        <taxon>Chordata</taxon>
        <taxon>Craniata</taxon>
        <taxon>Vertebrata</taxon>
        <taxon>Euteleostomi</taxon>
        <taxon>Actinopterygii</taxon>
        <taxon>Neopterygii</taxon>
        <taxon>Teleostei</taxon>
        <taxon>Neoteleostei</taxon>
        <taxon>Acanthomorphata</taxon>
        <taxon>Ovalentaria</taxon>
        <taxon>Blenniimorphae</taxon>
        <taxon>Blenniiformes</taxon>
        <taxon>Gobiesocoidei</taxon>
        <taxon>Gobiesocidae</taxon>
        <taxon>Gobiesocinae</taxon>
        <taxon>Gouania</taxon>
    </lineage>
</organism>
<keyword evidence="13" id="KW-1185">Reference proteome</keyword>
<reference evidence="12" key="1">
    <citation type="submission" date="2020-06" db="EMBL/GenBank/DDBJ databases">
        <authorList>
            <consortium name="Wellcome Sanger Institute Data Sharing"/>
        </authorList>
    </citation>
    <scope>NUCLEOTIDE SEQUENCE [LARGE SCALE GENOMIC DNA]</scope>
</reference>
<dbReference type="Ensembl" id="ENSGWIT00000050997.1">
    <property type="protein sequence ID" value="ENSGWIP00000047130.1"/>
    <property type="gene ID" value="ENSGWIG00000023209.1"/>
</dbReference>
<keyword evidence="4 8" id="KW-0863">Zinc-finger</keyword>
<evidence type="ECO:0000313" key="12">
    <source>
        <dbReference type="Ensembl" id="ENSGWIP00000047130.1"/>
    </source>
</evidence>
<dbReference type="Proteomes" id="UP000694680">
    <property type="component" value="Chromosome 5"/>
</dbReference>
<dbReference type="Pfam" id="PF21319">
    <property type="entry name" value="zf-FCS_1"/>
    <property type="match status" value="1"/>
</dbReference>
<dbReference type="GO" id="GO:0045892">
    <property type="term" value="P:negative regulation of DNA-templated transcription"/>
    <property type="evidence" value="ECO:0007669"/>
    <property type="project" value="TreeGrafter"/>
</dbReference>
<dbReference type="PANTHER" id="PTHR12247">
    <property type="entry name" value="POLYCOMB GROUP PROTEIN"/>
    <property type="match status" value="1"/>
</dbReference>
<feature type="region of interest" description="Disordered" evidence="9">
    <location>
        <begin position="173"/>
        <end position="196"/>
    </location>
</feature>
<dbReference type="InterPro" id="IPR013761">
    <property type="entry name" value="SAM/pointed_sf"/>
</dbReference>
<evidence type="ECO:0000259" key="10">
    <source>
        <dbReference type="PROSITE" id="PS50105"/>
    </source>
</evidence>
<dbReference type="CTD" id="394177"/>
<evidence type="ECO:0000256" key="1">
    <source>
        <dbReference type="ARBA" id="ARBA00004123"/>
    </source>
</evidence>
<dbReference type="InterPro" id="IPR050548">
    <property type="entry name" value="PcG_chromatin_remod_factors"/>
</dbReference>
<evidence type="ECO:0000256" key="5">
    <source>
        <dbReference type="ARBA" id="ARBA00022833"/>
    </source>
</evidence>
<dbReference type="Gene3D" id="1.10.150.50">
    <property type="entry name" value="Transcription Factor, Ets-1"/>
    <property type="match status" value="1"/>
</dbReference>
<dbReference type="Pfam" id="PF00536">
    <property type="entry name" value="SAM_1"/>
    <property type="match status" value="1"/>
</dbReference>
<gene>
    <name evidence="12" type="primary">phc2b</name>
</gene>
<feature type="region of interest" description="Disordered" evidence="9">
    <location>
        <begin position="1"/>
        <end position="89"/>
    </location>
</feature>
<dbReference type="GO" id="GO:0042393">
    <property type="term" value="F:histone binding"/>
    <property type="evidence" value="ECO:0007669"/>
    <property type="project" value="TreeGrafter"/>
</dbReference>
<dbReference type="PROSITE" id="PS51024">
    <property type="entry name" value="ZF_FCS"/>
    <property type="match status" value="1"/>
</dbReference>
<dbReference type="AlphaFoldDB" id="A0A8C5HMI5"/>
<dbReference type="SMART" id="SM00454">
    <property type="entry name" value="SAM"/>
    <property type="match status" value="1"/>
</dbReference>
<feature type="region of interest" description="Disordered" evidence="9">
    <location>
        <begin position="339"/>
        <end position="364"/>
    </location>
</feature>
<evidence type="ECO:0000256" key="8">
    <source>
        <dbReference type="PROSITE-ProRule" id="PRU00367"/>
    </source>
</evidence>
<feature type="region of interest" description="Disordered" evidence="9">
    <location>
        <begin position="754"/>
        <end position="855"/>
    </location>
</feature>
<sequence>MESEPGAPAASTSTSTGTTTTTTSNASSTTTTTSSTTTSSSSSGSSSTQAACSINTSTSTATSTPPASSSTTTSSSSTNNTSGSISTSSISISAAGRHTMPQISIYSGIPDRQTVQVFQQALHRQPNTAAQYLQQMYAAQQQHLMLQTAALQQQHSLSTAQLQSLAAVQQASIAAGRQSSPQNGPSSPSTGSTQTTINLTTSPAAAQLISRAQSISSTPTSISQQAVLLGSPSSPTLTATQAQMYLHAQMAQQSNLVQVARSLGRAVPLSPQLIFTPAATVTAVQSESSSQTSSQNQVQNLAIRGQQGATTSPSQTQTLQALSLKQSPVPIQPASLVKNANHGPQVTTGIKAGPVDGSTDGGKKGESGAINMSRNVTAVSAQPLLAPAYTQIQPHSLVQPHKQQFVVHQSPSSQRMTGQMVQTASVQPSPHPLPVLPKPASHQPSALSQHATIFHSTIKPHALHSSLNHSKAQPVQLTAINLQIQPAASRLAQDSKDKPTSLVLRETCQTPSVQQQQQQQQQPPQLQQQQQRQQQQQQQQLQQQQQQQLQQQPQQQQQQPPPPAAAAATPSLPPKSVEQPKANPGTQAVQSQGVTSCKRPSVPAESPPPPMTSGNESEAPAVTGHTPHNGESKLPQAIVKPQVLTHVIEGFVIQEGAEPFPVCVDRLPVLIDSPKKLDQLSSDPDKTPVSNAANSDSDDMHQPEKEPMLTCEYCGAVNAASTFKGSKRFCSVVCAKRYNVGCTKRMGLFHPERSKPANLWRRRSQGRPSVEAKKRKLSPLPKQSHAAFVSTPHTSQPCQEESSPCSDMSSYEEPPSPLSAASSGPAAPAPASAHVPVHRQPSRASDQEGCTGRDSPSLCQRFFPNDPANWNVEEVYEFIQSLPGCQEIADEFRSQEIDGQALLLLKEDHLMSTMNIKLGPALKIFARINMLKDS</sequence>
<proteinExistence type="predicted"/>
<feature type="compositionally biased region" description="Basic and acidic residues" evidence="9">
    <location>
        <begin position="675"/>
        <end position="686"/>
    </location>
</feature>
<dbReference type="GO" id="GO:0035102">
    <property type="term" value="C:PRC1 complex"/>
    <property type="evidence" value="ECO:0007669"/>
    <property type="project" value="TreeGrafter"/>
</dbReference>
<feature type="compositionally biased region" description="Polar residues" evidence="9">
    <location>
        <begin position="791"/>
        <end position="808"/>
    </location>
</feature>
<dbReference type="GeneID" id="114463232"/>
<dbReference type="GO" id="GO:0003682">
    <property type="term" value="F:chromatin binding"/>
    <property type="evidence" value="ECO:0007669"/>
    <property type="project" value="TreeGrafter"/>
</dbReference>
<feature type="compositionally biased region" description="Low complexity" evidence="9">
    <location>
        <begin position="809"/>
        <end position="835"/>
    </location>
</feature>
<feature type="domain" description="SAM" evidence="10">
    <location>
        <begin position="870"/>
        <end position="934"/>
    </location>
</feature>
<feature type="region of interest" description="Disordered" evidence="9">
    <location>
        <begin position="548"/>
        <end position="633"/>
    </location>
</feature>
<evidence type="ECO:0000259" key="11">
    <source>
        <dbReference type="PROSITE" id="PS51024"/>
    </source>
</evidence>
<dbReference type="PROSITE" id="PS50105">
    <property type="entry name" value="SAM_DOMAIN"/>
    <property type="match status" value="1"/>
</dbReference>
<evidence type="ECO:0000313" key="13">
    <source>
        <dbReference type="Proteomes" id="UP000694680"/>
    </source>
</evidence>
<keyword evidence="3" id="KW-0479">Metal-binding</keyword>
<reference evidence="12" key="3">
    <citation type="submission" date="2025-09" db="UniProtKB">
        <authorList>
            <consortium name="Ensembl"/>
        </authorList>
    </citation>
    <scope>IDENTIFICATION</scope>
</reference>
<evidence type="ECO:0000256" key="3">
    <source>
        <dbReference type="ARBA" id="ARBA00022723"/>
    </source>
</evidence>
<evidence type="ECO:0000256" key="7">
    <source>
        <dbReference type="ARBA" id="ARBA00023242"/>
    </source>
</evidence>
<dbReference type="FunFam" id="1.10.150.50:FF:000011">
    <property type="entry name" value="Polyhomeotic-like protein 2 isoform 1"/>
    <property type="match status" value="1"/>
</dbReference>
<keyword evidence="5" id="KW-0862">Zinc</keyword>
<dbReference type="Gene3D" id="3.30.60.160">
    <property type="match status" value="1"/>
</dbReference>
<keyword evidence="2" id="KW-0217">Developmental protein</keyword>
<evidence type="ECO:0000256" key="9">
    <source>
        <dbReference type="SAM" id="MobiDB-lite"/>
    </source>
</evidence>
<feature type="compositionally biased region" description="Polar residues" evidence="9">
    <location>
        <begin position="584"/>
        <end position="595"/>
    </location>
</feature>
<dbReference type="CDD" id="cd09577">
    <property type="entry name" value="SAM_Ph1_2_3"/>
    <property type="match status" value="1"/>
</dbReference>
<feature type="compositionally biased region" description="Low complexity" evidence="9">
    <location>
        <begin position="173"/>
        <end position="195"/>
    </location>
</feature>
<feature type="region of interest" description="Disordered" evidence="9">
    <location>
        <begin position="422"/>
        <end position="448"/>
    </location>
</feature>
<feature type="compositionally biased region" description="Low complexity" evidence="9">
    <location>
        <begin position="548"/>
        <end position="558"/>
    </location>
</feature>
<reference evidence="12" key="2">
    <citation type="submission" date="2025-08" db="UniProtKB">
        <authorList>
            <consortium name="Ensembl"/>
        </authorList>
    </citation>
    <scope>IDENTIFICATION</scope>
</reference>
<protein>
    <submittedName>
        <fullName evidence="12">Polyhomeotic-like protein 2</fullName>
    </submittedName>
</protein>
<evidence type="ECO:0000256" key="6">
    <source>
        <dbReference type="ARBA" id="ARBA00023125"/>
    </source>
</evidence>
<evidence type="ECO:0000256" key="2">
    <source>
        <dbReference type="ARBA" id="ARBA00022473"/>
    </source>
</evidence>
<dbReference type="GO" id="GO:0008270">
    <property type="term" value="F:zinc ion binding"/>
    <property type="evidence" value="ECO:0007669"/>
    <property type="project" value="UniProtKB-KW"/>
</dbReference>
<dbReference type="GO" id="GO:0003677">
    <property type="term" value="F:DNA binding"/>
    <property type="evidence" value="ECO:0007669"/>
    <property type="project" value="UniProtKB-KW"/>
</dbReference>
<dbReference type="OrthoDB" id="2390104at2759"/>
<dbReference type="InterPro" id="IPR012313">
    <property type="entry name" value="Znf_FCS"/>
</dbReference>
<evidence type="ECO:0000256" key="4">
    <source>
        <dbReference type="ARBA" id="ARBA00022771"/>
    </source>
</evidence>
<accession>A0A8C5HMI5</accession>
<feature type="domain" description="FCS-type" evidence="11">
    <location>
        <begin position="702"/>
        <end position="736"/>
    </location>
</feature>
<dbReference type="PANTHER" id="PTHR12247:SF86">
    <property type="entry name" value="POLYHOMEOTIC-LIKE PROTEIN 2"/>
    <property type="match status" value="1"/>
</dbReference>
<feature type="compositionally biased region" description="Low complexity" evidence="9">
    <location>
        <begin position="10"/>
        <end position="89"/>
    </location>
</feature>
<keyword evidence="7" id="KW-0539">Nucleus</keyword>
<dbReference type="SUPFAM" id="SSF47769">
    <property type="entry name" value="SAM/Pointed domain"/>
    <property type="match status" value="1"/>
</dbReference>
<name>A0A8C5HMI5_GOUWI</name>
<comment type="subcellular location">
    <subcellularLocation>
        <location evidence="1">Nucleus</location>
    </subcellularLocation>
</comment>
<dbReference type="Pfam" id="PF16616">
    <property type="entry name" value="PHC2_SAM_assoc"/>
    <property type="match status" value="1"/>
</dbReference>
<dbReference type="InterPro" id="IPR038603">
    <property type="entry name" value="Znf_FCS_sf"/>
</dbReference>